<evidence type="ECO:0008006" key="3">
    <source>
        <dbReference type="Google" id="ProtNLM"/>
    </source>
</evidence>
<dbReference type="Pfam" id="PF06853">
    <property type="entry name" value="DUF1249"/>
    <property type="match status" value="1"/>
</dbReference>
<dbReference type="InterPro" id="IPR009659">
    <property type="entry name" value="DUF1249"/>
</dbReference>
<evidence type="ECO:0000313" key="2">
    <source>
        <dbReference type="Proteomes" id="UP000005090"/>
    </source>
</evidence>
<proteinExistence type="predicted"/>
<evidence type="ECO:0000313" key="1">
    <source>
        <dbReference type="EMBL" id="EIC31456.1"/>
    </source>
</evidence>
<sequence>MSQLNPVNKSFCLEQICAANYRKLLRLIPHLLDCRDTAIGVADNSSALHLEVLERSPYTLTILLSHSFKRNLEEFLEPAVTIRLYLDLQLAEVINDHARAAVAKVYRNPGLSLEIMNYKWRLNYFLQKWLEHCLNKNYRFSPENSKTPVIA</sequence>
<dbReference type="AlphaFoldDB" id="H8GIE4"/>
<reference evidence="1 2" key="1">
    <citation type="journal article" date="2013" name="Genome Announc.">
        <title>Genome Sequence of the Obligate Gammaproteobacterial Methanotroph Methylomicrobium album Strain BG8.</title>
        <authorList>
            <person name="Kits K.D."/>
            <person name="Kalyuzhnaya M.G."/>
            <person name="Klotz M.G."/>
            <person name="Jetten M.S."/>
            <person name="Op den Camp H.J."/>
            <person name="Vuilleumier S."/>
            <person name="Bringel F."/>
            <person name="Dispirito A.A."/>
            <person name="Murrell J.C."/>
            <person name="Bruce D."/>
            <person name="Cheng J.F."/>
            <person name="Copeland A."/>
            <person name="Goodwin L."/>
            <person name="Hauser L."/>
            <person name="Lajus A."/>
            <person name="Land M.L."/>
            <person name="Lapidus A."/>
            <person name="Lucas S."/>
            <person name="Medigue C."/>
            <person name="Pitluck S."/>
            <person name="Woyke T."/>
            <person name="Zeytun A."/>
            <person name="Stein L.Y."/>
        </authorList>
    </citation>
    <scope>NUCLEOTIDE SEQUENCE [LARGE SCALE GENOMIC DNA]</scope>
    <source>
        <strain evidence="1 2">BG8</strain>
    </source>
</reference>
<accession>H8GIE4</accession>
<protein>
    <recommendedName>
        <fullName evidence="3">DUF1249 domain-containing protein</fullName>
    </recommendedName>
</protein>
<dbReference type="Proteomes" id="UP000005090">
    <property type="component" value="Chromosome"/>
</dbReference>
<dbReference type="PANTHER" id="PTHR38774">
    <property type="entry name" value="CYTOPLASMIC PROTEIN-RELATED"/>
    <property type="match status" value="1"/>
</dbReference>
<keyword evidence="2" id="KW-1185">Reference proteome</keyword>
<organism evidence="1 2">
    <name type="scientific">Methylomicrobium album BG8</name>
    <dbReference type="NCBI Taxonomy" id="686340"/>
    <lineage>
        <taxon>Bacteria</taxon>
        <taxon>Pseudomonadati</taxon>
        <taxon>Pseudomonadota</taxon>
        <taxon>Gammaproteobacteria</taxon>
        <taxon>Methylococcales</taxon>
        <taxon>Methylococcaceae</taxon>
        <taxon>Methylomicrobium</taxon>
    </lineage>
</organism>
<dbReference type="STRING" id="686340.Metal_3814"/>
<dbReference type="eggNOG" id="COG3151">
    <property type="taxonomic scope" value="Bacteria"/>
</dbReference>
<dbReference type="PANTHER" id="PTHR38774:SF1">
    <property type="entry name" value="CYTOPLASMIC PROTEIN"/>
    <property type="match status" value="1"/>
</dbReference>
<dbReference type="EMBL" id="CM001475">
    <property type="protein sequence ID" value="EIC31456.1"/>
    <property type="molecule type" value="Genomic_DNA"/>
</dbReference>
<dbReference type="HOGENOM" id="CLU_116657_0_0_6"/>
<dbReference type="RefSeq" id="WP_005374816.1">
    <property type="nucleotide sequence ID" value="NZ_CM001475.1"/>
</dbReference>
<gene>
    <name evidence="1" type="ORF">Metal_3814</name>
</gene>
<name>H8GIE4_METAL</name>